<evidence type="ECO:0000313" key="3">
    <source>
        <dbReference type="EMBL" id="JAQ18051.1"/>
    </source>
</evidence>
<name>A0A0A9ZDY4_LYGHE</name>
<feature type="region of interest" description="Disordered" evidence="1">
    <location>
        <begin position="44"/>
        <end position="85"/>
    </location>
</feature>
<dbReference type="EMBL" id="GBHO01000990">
    <property type="protein sequence ID" value="JAG42614.1"/>
    <property type="molecule type" value="Transcribed_RNA"/>
</dbReference>
<protein>
    <submittedName>
        <fullName evidence="2">Mitochondrial distribution and morphology protein 12</fullName>
    </submittedName>
</protein>
<feature type="compositionally biased region" description="Low complexity" evidence="1">
    <location>
        <begin position="67"/>
        <end position="84"/>
    </location>
</feature>
<reference evidence="2" key="1">
    <citation type="journal article" date="2014" name="PLoS ONE">
        <title>Transcriptome-Based Identification of ABC Transporters in the Western Tarnished Plant Bug Lygus hesperus.</title>
        <authorList>
            <person name="Hull J.J."/>
            <person name="Chaney K."/>
            <person name="Geib S.M."/>
            <person name="Fabrick J.A."/>
            <person name="Brent C.S."/>
            <person name="Walsh D."/>
            <person name="Lavine L.C."/>
        </authorList>
    </citation>
    <scope>NUCLEOTIDE SEQUENCE</scope>
</reference>
<accession>A0A0A9ZDY4</accession>
<dbReference type="EMBL" id="GDHC01000578">
    <property type="protein sequence ID" value="JAQ18051.1"/>
    <property type="molecule type" value="Transcribed_RNA"/>
</dbReference>
<reference evidence="3" key="3">
    <citation type="journal article" date="2016" name="Gigascience">
        <title>De novo construction of an expanded transcriptome assembly for the western tarnished plant bug, Lygus hesperus.</title>
        <authorList>
            <person name="Tassone E.E."/>
            <person name="Geib S.M."/>
            <person name="Hall B."/>
            <person name="Fabrick J.A."/>
            <person name="Brent C.S."/>
            <person name="Hull J.J."/>
        </authorList>
    </citation>
    <scope>NUCLEOTIDE SEQUENCE</scope>
</reference>
<reference evidence="2" key="2">
    <citation type="submission" date="2014-07" db="EMBL/GenBank/DDBJ databases">
        <authorList>
            <person name="Hull J."/>
        </authorList>
    </citation>
    <scope>NUCLEOTIDE SEQUENCE</scope>
</reference>
<gene>
    <name evidence="2" type="primary">mdm12</name>
    <name evidence="2" type="ORF">CM83_101202</name>
    <name evidence="3" type="ORF">g.25579</name>
</gene>
<sequence>MVQSVGCVRNTIMNINSVQDILRFLTCNDDVVLWYPCSRCKHTCSSGGHGPPETANQCQQPMEERAGGSAPTTNGSTTNNAANGDAMYTHQQPVLQCEHTKSIFTQPYPQQELGQLQQ</sequence>
<evidence type="ECO:0000313" key="2">
    <source>
        <dbReference type="EMBL" id="JAG42614.1"/>
    </source>
</evidence>
<proteinExistence type="predicted"/>
<organism evidence="2">
    <name type="scientific">Lygus hesperus</name>
    <name type="common">Western plant bug</name>
    <dbReference type="NCBI Taxonomy" id="30085"/>
    <lineage>
        <taxon>Eukaryota</taxon>
        <taxon>Metazoa</taxon>
        <taxon>Ecdysozoa</taxon>
        <taxon>Arthropoda</taxon>
        <taxon>Hexapoda</taxon>
        <taxon>Insecta</taxon>
        <taxon>Pterygota</taxon>
        <taxon>Neoptera</taxon>
        <taxon>Paraneoptera</taxon>
        <taxon>Hemiptera</taxon>
        <taxon>Heteroptera</taxon>
        <taxon>Panheteroptera</taxon>
        <taxon>Cimicomorpha</taxon>
        <taxon>Miridae</taxon>
        <taxon>Mirini</taxon>
        <taxon>Lygus</taxon>
    </lineage>
</organism>
<dbReference type="AlphaFoldDB" id="A0A0A9ZDY4"/>
<evidence type="ECO:0000256" key="1">
    <source>
        <dbReference type="SAM" id="MobiDB-lite"/>
    </source>
</evidence>